<accession>A0ACB8N1A2</accession>
<keyword evidence="2" id="KW-1185">Reference proteome</keyword>
<reference evidence="2" key="1">
    <citation type="journal article" date="2023" name="Hortic. Res.">
        <title>A chromosome-level phased genome enabling allele-level studies in sweet orange: a case study on citrus Huanglongbing tolerance.</title>
        <authorList>
            <person name="Wu B."/>
            <person name="Yu Q."/>
            <person name="Deng Z."/>
            <person name="Duan Y."/>
            <person name="Luo F."/>
            <person name="Gmitter F. Jr."/>
        </authorList>
    </citation>
    <scope>NUCLEOTIDE SEQUENCE [LARGE SCALE GENOMIC DNA]</scope>
    <source>
        <strain evidence="2">cv. Valencia</strain>
    </source>
</reference>
<comment type="caution">
    <text evidence="1">The sequence shown here is derived from an EMBL/GenBank/DDBJ whole genome shotgun (WGS) entry which is preliminary data.</text>
</comment>
<dbReference type="Proteomes" id="UP000829398">
    <property type="component" value="Chromosome 2"/>
</dbReference>
<organism evidence="1 2">
    <name type="scientific">Citrus sinensis</name>
    <name type="common">Sweet orange</name>
    <name type="synonym">Citrus aurantium var. sinensis</name>
    <dbReference type="NCBI Taxonomy" id="2711"/>
    <lineage>
        <taxon>Eukaryota</taxon>
        <taxon>Viridiplantae</taxon>
        <taxon>Streptophyta</taxon>
        <taxon>Embryophyta</taxon>
        <taxon>Tracheophyta</taxon>
        <taxon>Spermatophyta</taxon>
        <taxon>Magnoliopsida</taxon>
        <taxon>eudicotyledons</taxon>
        <taxon>Gunneridae</taxon>
        <taxon>Pentapetalae</taxon>
        <taxon>rosids</taxon>
        <taxon>malvids</taxon>
        <taxon>Sapindales</taxon>
        <taxon>Rutaceae</taxon>
        <taxon>Aurantioideae</taxon>
        <taxon>Citrus</taxon>
    </lineage>
</organism>
<gene>
    <name evidence="1" type="ORF">KPL71_003898</name>
</gene>
<protein>
    <submittedName>
        <fullName evidence="1">GYF domain-containing protein</fullName>
    </submittedName>
</protein>
<evidence type="ECO:0000313" key="1">
    <source>
        <dbReference type="EMBL" id="KAH9791866.1"/>
    </source>
</evidence>
<name>A0ACB8N1A2_CITSI</name>
<evidence type="ECO:0000313" key="2">
    <source>
        <dbReference type="Proteomes" id="UP000829398"/>
    </source>
</evidence>
<sequence>MADGKLDLPDDLLSTKTFDQRRSVKDEAWGGSGDEKSAMALLDESKVADQATSDSSIPLSPQWLYAKPIDAKTSSTGASGLLYCDPKSVDFVSYLDYALVATEEMRAPNSLPHGNVTDPNLKDSWRLDGSQDKKDWRKIVPDVESNRRWREEERETGLLGRRDRRKEDRRADALPKDMSETRPLSSTDRWHDSRRDGKWTSRWGPEDKDKDSRNEKRTDVEKEDIQIDRQSFVSGNRPASERDNDSRDKWRPRHRMEAHAGGSAAYRSAPGFGPERGRMEGSNVRFAAGRGRSGNNGIAGRSPSVSVIGSVPVDKLCSSSAASTYCYPRGKLLDIYRKHKTVPSFDAIPDEMEHVSPITQVAAIEPLAFVAPDAEEEAVLWDVWKGKIGSSGVLQNSFRDKNVPSSDDITGFDATSGGQVVASVLSDETIETVENAAVHISSQDNGAEGLDTSDSLAAVSKERDALIEGKEKFMTGTTDAVVHDGLISSIFNRQNICSAGETCGLSNSVNDLKYSESQQRADLILSKHSKLGFIEPVTLDLGGQLPDDSSSLFGFTSLQKNSSSDQLHLQGDDKAHSVDVLPPGPEDLSLFYLDPQGEIQGPYMGIDIIMWFEQGYFGTDLPVRLSDAPAGSPFQELGEIMPHLKFKAASAPGTNLTATSQLSDAVGGTLEDSLAPSVSGSDFKGSAIANDQQWVSTAASSINYYSRVPNNENKSELHYADDKNFQNSVAQDEEIVFPGRPASSCGNQFRKSASDIHSSISSPASHHSLANEFSETTMPKHQDDDKLHPFGLLMSELKDSSHLRRTQSSNMASGIGDQDQVMDSLLEREATFVNQSGFRMTADQPSFGESLSDDYRKNTHSKQNIHQGSVDAHHLLRREQTVNGFNLGEHIISQKLQNELQHHNLLSHHSSHATGLGIEEIPGYALSQSKNLSLQRSGHPRLEMEQLLELQFPQQRHLELQQQRHLELQQQRHLELQQQRHLEELQQQRQLEELKQQRRLEELQQRRQLEELQQRRHLEELQQRHLEELQQQRHLEELQQLRNIELQQQRHLELQQQQRLLQHQQQQQQQQQQQRLNQMKLLQQEQQQQFLWEQLLQHQISDPVYGRLKADTMRDNPLDQVQLRMHLLHELQQNFQKGQFDPSMEQIIQAKIGQNAHRGQSAALLDLISQAKHRNMLSSEQQLHFQQDPLQGRQVLSLRQQLGLEGERRINGPWSVDEAGQFFRNPADHHHVQSAGLNSSDFYQQHRRLSSPVEQFDPRHWNPAIQEQHQLGFFEPSSTALDRSMNLDNVNACGQGLDFPDQHLYMHSSGQLGSLSSGVSSHSRHVSNEFYASYPGMIEHHSPVNSGLLESNWIEKHIQQLNLKAEQQRKESDINMNAVNSSIWAPTTGDEENSKRAPMDHFHQNLGHKSMQSSEVDYQHLISSSKTQETVWPVSETHSFNHPFSHLPDQEVSEISSFIEGPQNFNNGAKFKHAGNTERLIPRSSSGATMEQSFLSGIVEHPNSISKSAAESELQGLKGNRHGSKGMSWSVSEIKDNLEETENSLDCGEQPSTAHSRQSSLSTSGGNGGYDIGSDKSVGEVSNDRLPTMLPKGLDNDWNKRPTVTRVVSSSQDEPTAAPIVKQKSSASLASDEGKRESVNNPVGARVSETGKKDLRFRRTSSFSDAAVSETSFIDMLKKPVHPEADPSNGAAFESSDGAPSGRGGKKKGKKGRQIDPALLGFKVSSNRIMMGEIQRLED</sequence>
<dbReference type="EMBL" id="CM039171">
    <property type="protein sequence ID" value="KAH9791866.1"/>
    <property type="molecule type" value="Genomic_DNA"/>
</dbReference>
<proteinExistence type="predicted"/>